<feature type="domain" description="Immunoglobulin" evidence="3">
    <location>
        <begin position="101"/>
        <end position="173"/>
    </location>
</feature>
<reference evidence="4 5" key="1">
    <citation type="submission" date="2024-04" db="EMBL/GenBank/DDBJ databases">
        <authorList>
            <person name="Waldvogel A.-M."/>
            <person name="Schoenle A."/>
        </authorList>
    </citation>
    <scope>NUCLEOTIDE SEQUENCE [LARGE SCALE GENOMIC DNA]</scope>
</reference>
<dbReference type="SUPFAM" id="SSF48726">
    <property type="entry name" value="Immunoglobulin"/>
    <property type="match status" value="1"/>
</dbReference>
<gene>
    <name evidence="4" type="ORF">KC01_LOCUS20414</name>
</gene>
<dbReference type="EMBL" id="OZ035841">
    <property type="protein sequence ID" value="CAL1590992.1"/>
    <property type="molecule type" value="Genomic_DNA"/>
</dbReference>
<sequence length="238" mass="26050">MFVRVVSLAVSPGSSIFEGGWFILKCVPIESTSNWSVYRNTSHRPEPKTCGACWGRPLQDSCKVGLAVTWDSGHYWCQSTEGAVSPVVIVRVSSGNLLVLLPSLPVSLGDNVTLRCLNRSLLPVSALFHRGDLLLSPGPSTSLSFRAMSLDDRGWYRCSHGAVESPQVLLQVLNRSVTGGESEVPPWVHPTISSSDPSPMHLVLRILRHLLVCCPYCVSTVIVVSLYRQQHKGLAFKQ</sequence>
<keyword evidence="2" id="KW-1015">Disulfide bond</keyword>
<evidence type="ECO:0000256" key="2">
    <source>
        <dbReference type="ARBA" id="ARBA00023157"/>
    </source>
</evidence>
<protein>
    <recommendedName>
        <fullName evidence="3">Immunoglobulin domain-containing protein</fullName>
    </recommendedName>
</protein>
<dbReference type="PANTHER" id="PTHR11481:SF64">
    <property type="entry name" value="FC RECEPTOR-LIKE PROTEIN 4"/>
    <property type="match status" value="1"/>
</dbReference>
<dbReference type="PANTHER" id="PTHR11481">
    <property type="entry name" value="IMMUNOGLOBULIN FC RECEPTOR"/>
    <property type="match status" value="1"/>
</dbReference>
<organism evidence="4 5">
    <name type="scientific">Knipowitschia caucasica</name>
    <name type="common">Caucasian dwarf goby</name>
    <name type="synonym">Pomatoschistus caucasicus</name>
    <dbReference type="NCBI Taxonomy" id="637954"/>
    <lineage>
        <taxon>Eukaryota</taxon>
        <taxon>Metazoa</taxon>
        <taxon>Chordata</taxon>
        <taxon>Craniata</taxon>
        <taxon>Vertebrata</taxon>
        <taxon>Euteleostomi</taxon>
        <taxon>Actinopterygii</taxon>
        <taxon>Neopterygii</taxon>
        <taxon>Teleostei</taxon>
        <taxon>Neoteleostei</taxon>
        <taxon>Acanthomorphata</taxon>
        <taxon>Gobiaria</taxon>
        <taxon>Gobiiformes</taxon>
        <taxon>Gobioidei</taxon>
        <taxon>Gobiidae</taxon>
        <taxon>Gobiinae</taxon>
        <taxon>Knipowitschia</taxon>
    </lineage>
</organism>
<evidence type="ECO:0000256" key="1">
    <source>
        <dbReference type="ARBA" id="ARBA00022729"/>
    </source>
</evidence>
<dbReference type="AlphaFoldDB" id="A0AAV2KSC5"/>
<dbReference type="SMART" id="SM00409">
    <property type="entry name" value="IG"/>
    <property type="match status" value="1"/>
</dbReference>
<dbReference type="InterPro" id="IPR050488">
    <property type="entry name" value="Ig_Fc_receptor"/>
</dbReference>
<accession>A0AAV2KSC5</accession>
<dbReference type="Gene3D" id="2.60.40.10">
    <property type="entry name" value="Immunoglobulins"/>
    <property type="match status" value="1"/>
</dbReference>
<dbReference type="GO" id="GO:0007166">
    <property type="term" value="P:cell surface receptor signaling pathway"/>
    <property type="evidence" value="ECO:0007669"/>
    <property type="project" value="TreeGrafter"/>
</dbReference>
<dbReference type="InterPro" id="IPR013783">
    <property type="entry name" value="Ig-like_fold"/>
</dbReference>
<dbReference type="InterPro" id="IPR003599">
    <property type="entry name" value="Ig_sub"/>
</dbReference>
<keyword evidence="5" id="KW-1185">Reference proteome</keyword>
<evidence type="ECO:0000313" key="4">
    <source>
        <dbReference type="EMBL" id="CAL1590992.1"/>
    </source>
</evidence>
<dbReference type="GO" id="GO:0006955">
    <property type="term" value="P:immune response"/>
    <property type="evidence" value="ECO:0007669"/>
    <property type="project" value="TreeGrafter"/>
</dbReference>
<dbReference type="InterPro" id="IPR036179">
    <property type="entry name" value="Ig-like_dom_sf"/>
</dbReference>
<dbReference type="GO" id="GO:0004888">
    <property type="term" value="F:transmembrane signaling receptor activity"/>
    <property type="evidence" value="ECO:0007669"/>
    <property type="project" value="TreeGrafter"/>
</dbReference>
<keyword evidence="1" id="KW-0732">Signal</keyword>
<evidence type="ECO:0000259" key="3">
    <source>
        <dbReference type="SMART" id="SM00409"/>
    </source>
</evidence>
<proteinExistence type="predicted"/>
<name>A0AAV2KSC5_KNICA</name>
<dbReference type="Proteomes" id="UP001497482">
    <property type="component" value="Chromosome 19"/>
</dbReference>
<evidence type="ECO:0000313" key="5">
    <source>
        <dbReference type="Proteomes" id="UP001497482"/>
    </source>
</evidence>
<dbReference type="GO" id="GO:0009897">
    <property type="term" value="C:external side of plasma membrane"/>
    <property type="evidence" value="ECO:0007669"/>
    <property type="project" value="TreeGrafter"/>
</dbReference>